<protein>
    <submittedName>
        <fullName evidence="3">Nucleoside-diphosphate-sugar epimerase</fullName>
    </submittedName>
</protein>
<keyword evidence="1" id="KW-0812">Transmembrane</keyword>
<feature type="transmembrane region" description="Helical" evidence="1">
    <location>
        <begin position="415"/>
        <end position="432"/>
    </location>
</feature>
<dbReference type="InterPro" id="IPR036291">
    <property type="entry name" value="NAD(P)-bd_dom_sf"/>
</dbReference>
<reference evidence="3 4" key="1">
    <citation type="submission" date="2016-10" db="EMBL/GenBank/DDBJ databases">
        <authorList>
            <person name="de Groot N.N."/>
        </authorList>
    </citation>
    <scope>NUCLEOTIDE SEQUENCE [LARGE SCALE GENOMIC DNA]</scope>
    <source>
        <strain evidence="3 4">CGMCC 1.3401</strain>
    </source>
</reference>
<dbReference type="AlphaFoldDB" id="A0A1G4RGL1"/>
<dbReference type="PANTHER" id="PTHR12126:SF11">
    <property type="entry name" value="NADH DEHYDROGENASE [UBIQUINONE] 1 ALPHA SUBCOMPLEX SUBUNIT 9, MITOCHONDRIAL"/>
    <property type="match status" value="1"/>
</dbReference>
<dbReference type="EMBL" id="FMTM01000003">
    <property type="protein sequence ID" value="SCW55916.1"/>
    <property type="molecule type" value="Genomic_DNA"/>
</dbReference>
<name>A0A1G4RGL1_9HYPH</name>
<evidence type="ECO:0000256" key="1">
    <source>
        <dbReference type="SAM" id="Phobius"/>
    </source>
</evidence>
<dbReference type="InterPro" id="IPR025695">
    <property type="entry name" value="DoxX-like"/>
</dbReference>
<dbReference type="Pfam" id="PF13460">
    <property type="entry name" value="NAD_binding_10"/>
    <property type="match status" value="1"/>
</dbReference>
<dbReference type="Pfam" id="PF13781">
    <property type="entry name" value="DoxX_3"/>
    <property type="match status" value="1"/>
</dbReference>
<dbReference type="SUPFAM" id="SSF51735">
    <property type="entry name" value="NAD(P)-binding Rossmann-fold domains"/>
    <property type="match status" value="1"/>
</dbReference>
<accession>A0A1G4RGL1</accession>
<evidence type="ECO:0000313" key="4">
    <source>
        <dbReference type="Proteomes" id="UP000199542"/>
    </source>
</evidence>
<feature type="domain" description="NAD(P)-binding" evidence="2">
    <location>
        <begin position="16"/>
        <end position="160"/>
    </location>
</feature>
<dbReference type="Proteomes" id="UP000199542">
    <property type="component" value="Unassembled WGS sequence"/>
</dbReference>
<dbReference type="InterPro" id="IPR051207">
    <property type="entry name" value="ComplexI_NDUFA9_subunit"/>
</dbReference>
<sequence length="435" mass="45868">MRFFDNLGRMNILILGATGFIGSAVAARLVADGHAVSGLGRTPVRARIKWPDVRWLRADLAHMTTAADWQETLKDQHVVVNCAGALQDGFSDDLAASQADAMLALYIAAKTSDVRLVVQISANTDAPVAHLPFLATKRRADDALASSGLPYVILRPALVVGRNSHGGSALLRALASMPFALPLIHSQSPVETIDIKDVAAAVSAAVCGEIASGKDIALASSETLMLSELVKLHRQWLGLPPAPIIPIPAALVKPVTWLADIAGRLGWRSPLRSTAMAIMSKGVTSNGTVPAIRSGSVAATLAANPSGIQDLWSARLYLLKPLMAVGLALYWLLSGIIPLLSPQAASQHLLPFMPPAAAMALTLFMCAVDIALGAALLFRPIARKVLLAMLAVSFAYLAGATLLEPSLWHDPLGPLVKVLPSLLLTLVTLAILDER</sequence>
<organism evidence="3 4">
    <name type="scientific">Rhizobium mongolense subsp. loessense</name>
    <dbReference type="NCBI Taxonomy" id="158890"/>
    <lineage>
        <taxon>Bacteria</taxon>
        <taxon>Pseudomonadati</taxon>
        <taxon>Pseudomonadota</taxon>
        <taxon>Alphaproteobacteria</taxon>
        <taxon>Hyphomicrobiales</taxon>
        <taxon>Rhizobiaceae</taxon>
        <taxon>Rhizobium/Agrobacterium group</taxon>
        <taxon>Rhizobium</taxon>
    </lineage>
</organism>
<evidence type="ECO:0000259" key="2">
    <source>
        <dbReference type="Pfam" id="PF13460"/>
    </source>
</evidence>
<evidence type="ECO:0000313" key="3">
    <source>
        <dbReference type="EMBL" id="SCW55916.1"/>
    </source>
</evidence>
<keyword evidence="1" id="KW-1133">Transmembrane helix</keyword>
<proteinExistence type="predicted"/>
<feature type="transmembrane region" description="Helical" evidence="1">
    <location>
        <begin position="322"/>
        <end position="340"/>
    </location>
</feature>
<dbReference type="PANTHER" id="PTHR12126">
    <property type="entry name" value="NADH-UBIQUINONE OXIDOREDUCTASE 39 KDA SUBUNIT-RELATED"/>
    <property type="match status" value="1"/>
</dbReference>
<dbReference type="Gene3D" id="3.40.50.720">
    <property type="entry name" value="NAD(P)-binding Rossmann-like Domain"/>
    <property type="match status" value="1"/>
</dbReference>
<dbReference type="GO" id="GO:0044877">
    <property type="term" value="F:protein-containing complex binding"/>
    <property type="evidence" value="ECO:0007669"/>
    <property type="project" value="TreeGrafter"/>
</dbReference>
<feature type="transmembrane region" description="Helical" evidence="1">
    <location>
        <begin position="385"/>
        <end position="403"/>
    </location>
</feature>
<dbReference type="InterPro" id="IPR016040">
    <property type="entry name" value="NAD(P)-bd_dom"/>
</dbReference>
<gene>
    <name evidence="3" type="ORF">SAMN02927900_02633</name>
</gene>
<feature type="transmembrane region" description="Helical" evidence="1">
    <location>
        <begin position="352"/>
        <end position="378"/>
    </location>
</feature>
<keyword evidence="1" id="KW-0472">Membrane</keyword>